<name>L5LMM0_MYODS</name>
<organism evidence="2 3">
    <name type="scientific">Myotis davidii</name>
    <name type="common">David's myotis</name>
    <dbReference type="NCBI Taxonomy" id="225400"/>
    <lineage>
        <taxon>Eukaryota</taxon>
        <taxon>Metazoa</taxon>
        <taxon>Chordata</taxon>
        <taxon>Craniata</taxon>
        <taxon>Vertebrata</taxon>
        <taxon>Euteleostomi</taxon>
        <taxon>Mammalia</taxon>
        <taxon>Eutheria</taxon>
        <taxon>Laurasiatheria</taxon>
        <taxon>Chiroptera</taxon>
        <taxon>Yangochiroptera</taxon>
        <taxon>Vespertilionidae</taxon>
        <taxon>Myotis</taxon>
    </lineage>
</organism>
<feature type="domain" description="IRF tryptophan pentad repeat" evidence="1">
    <location>
        <begin position="5"/>
        <end position="86"/>
    </location>
</feature>
<dbReference type="PANTHER" id="PTHR11949">
    <property type="entry name" value="INTERFERON REGULATORY FACTOR"/>
    <property type="match status" value="1"/>
</dbReference>
<evidence type="ECO:0000313" key="2">
    <source>
        <dbReference type="EMBL" id="ELK27302.1"/>
    </source>
</evidence>
<dbReference type="PANTHER" id="PTHR11949:SF1">
    <property type="entry name" value="INTERFERON REGULATORY FACTOR 3"/>
    <property type="match status" value="1"/>
</dbReference>
<dbReference type="PRINTS" id="PR00267">
    <property type="entry name" value="INTFRNREGFCT"/>
</dbReference>
<dbReference type="InterPro" id="IPR001346">
    <property type="entry name" value="Interferon_reg_fact_DNA-bd_dom"/>
</dbReference>
<dbReference type="GO" id="GO:0005634">
    <property type="term" value="C:nucleus"/>
    <property type="evidence" value="ECO:0007669"/>
    <property type="project" value="TreeGrafter"/>
</dbReference>
<dbReference type="Gene3D" id="1.10.10.10">
    <property type="entry name" value="Winged helix-like DNA-binding domain superfamily/Winged helix DNA-binding domain"/>
    <property type="match status" value="1"/>
</dbReference>
<dbReference type="SUPFAM" id="SSF46785">
    <property type="entry name" value="Winged helix' DNA-binding domain"/>
    <property type="match status" value="1"/>
</dbReference>
<dbReference type="SMART" id="SM00348">
    <property type="entry name" value="IRF"/>
    <property type="match status" value="1"/>
</dbReference>
<dbReference type="GO" id="GO:0000978">
    <property type="term" value="F:RNA polymerase II cis-regulatory region sequence-specific DNA binding"/>
    <property type="evidence" value="ECO:0007669"/>
    <property type="project" value="TreeGrafter"/>
</dbReference>
<gene>
    <name evidence="2" type="ORF">MDA_GLEAN10023942</name>
</gene>
<dbReference type="EMBL" id="KB110335">
    <property type="protein sequence ID" value="ELK27302.1"/>
    <property type="molecule type" value="Genomic_DNA"/>
</dbReference>
<proteinExistence type="predicted"/>
<evidence type="ECO:0000313" key="3">
    <source>
        <dbReference type="Proteomes" id="UP000010556"/>
    </source>
</evidence>
<accession>L5LMM0</accession>
<sequence length="86" mass="9959">MGSHKPRGLLWLVSQLNQGQLEGVAWLDQSRRRFHIPWKQGLRQDAQQEDFGIFEAWAEASGAYTPDLPTWKRNSRSALNRKEVLV</sequence>
<dbReference type="AlphaFoldDB" id="L5LMM0"/>
<dbReference type="InterPro" id="IPR036388">
    <property type="entry name" value="WH-like_DNA-bd_sf"/>
</dbReference>
<dbReference type="Proteomes" id="UP000010556">
    <property type="component" value="Unassembled WGS sequence"/>
</dbReference>
<reference evidence="3" key="1">
    <citation type="journal article" date="2013" name="Science">
        <title>Comparative analysis of bat genomes provides insight into the evolution of flight and immunity.</title>
        <authorList>
            <person name="Zhang G."/>
            <person name="Cowled C."/>
            <person name="Shi Z."/>
            <person name="Huang Z."/>
            <person name="Bishop-Lilly K.A."/>
            <person name="Fang X."/>
            <person name="Wynne J.W."/>
            <person name="Xiong Z."/>
            <person name="Baker M.L."/>
            <person name="Zhao W."/>
            <person name="Tachedjian M."/>
            <person name="Zhu Y."/>
            <person name="Zhou P."/>
            <person name="Jiang X."/>
            <person name="Ng J."/>
            <person name="Yang L."/>
            <person name="Wu L."/>
            <person name="Xiao J."/>
            <person name="Feng Y."/>
            <person name="Chen Y."/>
            <person name="Sun X."/>
            <person name="Zhang Y."/>
            <person name="Marsh G.A."/>
            <person name="Crameri G."/>
            <person name="Broder C.C."/>
            <person name="Frey K.G."/>
            <person name="Wang L.F."/>
            <person name="Wang J."/>
        </authorList>
    </citation>
    <scope>NUCLEOTIDE SEQUENCE [LARGE SCALE GENOMIC DNA]</scope>
</reference>
<protein>
    <submittedName>
        <fullName evidence="2">Interferon regulatory factor 3</fullName>
    </submittedName>
</protein>
<dbReference type="InterPro" id="IPR036390">
    <property type="entry name" value="WH_DNA-bd_sf"/>
</dbReference>
<dbReference type="GO" id="GO:0002376">
    <property type="term" value="P:immune system process"/>
    <property type="evidence" value="ECO:0007669"/>
    <property type="project" value="TreeGrafter"/>
</dbReference>
<dbReference type="Pfam" id="PF00605">
    <property type="entry name" value="IRF"/>
    <property type="match status" value="1"/>
</dbReference>
<dbReference type="PROSITE" id="PS51507">
    <property type="entry name" value="IRF_2"/>
    <property type="match status" value="1"/>
</dbReference>
<evidence type="ECO:0000259" key="1">
    <source>
        <dbReference type="PROSITE" id="PS51507"/>
    </source>
</evidence>
<dbReference type="GO" id="GO:0000981">
    <property type="term" value="F:DNA-binding transcription factor activity, RNA polymerase II-specific"/>
    <property type="evidence" value="ECO:0007669"/>
    <property type="project" value="TreeGrafter"/>
</dbReference>
<keyword evidence="3" id="KW-1185">Reference proteome</keyword>